<dbReference type="InterPro" id="IPR015421">
    <property type="entry name" value="PyrdxlP-dep_Trfase_major"/>
</dbReference>
<dbReference type="NCBIfam" id="TIGR01976">
    <property type="entry name" value="am_tr_V_VC1184"/>
    <property type="match status" value="1"/>
</dbReference>
<organism evidence="2 3">
    <name type="scientific">Arthrobacter bussei</name>
    <dbReference type="NCBI Taxonomy" id="2594179"/>
    <lineage>
        <taxon>Bacteria</taxon>
        <taxon>Bacillati</taxon>
        <taxon>Actinomycetota</taxon>
        <taxon>Actinomycetes</taxon>
        <taxon>Micrococcales</taxon>
        <taxon>Micrococcaceae</taxon>
        <taxon>Arthrobacter</taxon>
    </lineage>
</organism>
<evidence type="ECO:0000313" key="2">
    <source>
        <dbReference type="EMBL" id="MPY09802.1"/>
    </source>
</evidence>
<comment type="caution">
    <text evidence="2">The sequence shown here is derived from an EMBL/GenBank/DDBJ whole genome shotgun (WGS) entry which is preliminary data.</text>
</comment>
<dbReference type="OrthoDB" id="7592443at2"/>
<protein>
    <submittedName>
        <fullName evidence="2">Cysteine desulfurase-like protein</fullName>
    </submittedName>
</protein>
<evidence type="ECO:0000313" key="3">
    <source>
        <dbReference type="Proteomes" id="UP000326464"/>
    </source>
</evidence>
<dbReference type="RefSeq" id="WP_152812365.1">
    <property type="nucleotide sequence ID" value="NZ_VJXX01000001.1"/>
</dbReference>
<dbReference type="InterPro" id="IPR011340">
    <property type="entry name" value="Cys_dSase-rel"/>
</dbReference>
<accession>A0A7X1NMX3</accession>
<dbReference type="InterPro" id="IPR015422">
    <property type="entry name" value="PyrdxlP-dep_Trfase_small"/>
</dbReference>
<keyword evidence="3" id="KW-1185">Reference proteome</keyword>
<proteinExistence type="predicted"/>
<dbReference type="PANTHER" id="PTHR43586:SF21">
    <property type="entry name" value="PYRIDOXAL PHOSPHATE (PLP)-DEPENDENT ASPARTATE AMINOTRANSFERASE SUPERFAMILY"/>
    <property type="match status" value="1"/>
</dbReference>
<dbReference type="PANTHER" id="PTHR43586">
    <property type="entry name" value="CYSTEINE DESULFURASE"/>
    <property type="match status" value="1"/>
</dbReference>
<dbReference type="SUPFAM" id="SSF53383">
    <property type="entry name" value="PLP-dependent transferases"/>
    <property type="match status" value="1"/>
</dbReference>
<dbReference type="Gene3D" id="3.90.1150.10">
    <property type="entry name" value="Aspartate Aminotransferase, domain 1"/>
    <property type="match status" value="1"/>
</dbReference>
<dbReference type="InterPro" id="IPR000192">
    <property type="entry name" value="Aminotrans_V_dom"/>
</dbReference>
<dbReference type="Pfam" id="PF00266">
    <property type="entry name" value="Aminotran_5"/>
    <property type="match status" value="1"/>
</dbReference>
<evidence type="ECO:0000259" key="1">
    <source>
        <dbReference type="Pfam" id="PF00266"/>
    </source>
</evidence>
<gene>
    <name evidence="2" type="ORF">FNH21_03555</name>
</gene>
<feature type="domain" description="Aminotransferase class V" evidence="1">
    <location>
        <begin position="21"/>
        <end position="392"/>
    </location>
</feature>
<dbReference type="EMBL" id="VJXX01000001">
    <property type="protein sequence ID" value="MPY09802.1"/>
    <property type="molecule type" value="Genomic_DNA"/>
</dbReference>
<sequence>MNLDIAAFRAHFPALLTDIAFFDGPGGTQAPAAVGAAMAGAITGPLSNRGSGVLSETNADAAVGGFRQAMADLLGAHPRGVVYGRSATQLAYDFSRHLAKSWGPGDEVVVSRLDHDSNIRPWLQAAEAVGATVRWIEFDPGTTEIDEASVAATITERTRLVAVTAASNLLGTKPPLRRIADAAHAVGALVYVDGVHYTAHAPVDVQELGADFFACSPYKFLGPHCGVLVADPELLESLQPDKLLPSTNEVPERFEFGTLPYEIMAGVTATVDFLAAIAPGTATGRRARLLASAQVLDQHELTLRHRLEAGLADLGDPVTLHSRARERTPTLLVTFPGRSSADAYRYLADQDILAPAGSFYAYEAFRRLDLEDSAALRIGVAPYNDDDDVDRLLAALGGFVAR</sequence>
<name>A0A7X1NMX3_9MICC</name>
<dbReference type="AlphaFoldDB" id="A0A7X1NMX3"/>
<dbReference type="Proteomes" id="UP000326464">
    <property type="component" value="Unassembled WGS sequence"/>
</dbReference>
<dbReference type="InterPro" id="IPR015424">
    <property type="entry name" value="PyrdxlP-dep_Trfase"/>
</dbReference>
<dbReference type="Gene3D" id="3.40.640.10">
    <property type="entry name" value="Type I PLP-dependent aspartate aminotransferase-like (Major domain)"/>
    <property type="match status" value="1"/>
</dbReference>
<reference evidence="3" key="1">
    <citation type="submission" date="2019-07" db="EMBL/GenBank/DDBJ databases">
        <title>Arthrobacter KR32 sp. nov., isolated from mountain cheese made of cows milk.</title>
        <authorList>
            <person name="Flegler A."/>
        </authorList>
    </citation>
    <scope>NUCLEOTIDE SEQUENCE [LARGE SCALE GENOMIC DNA]</scope>
    <source>
        <strain evidence="3">KR32</strain>
    </source>
</reference>